<dbReference type="AlphaFoldDB" id="A0AAV5R3S7"/>
<dbReference type="InterPro" id="IPR011989">
    <property type="entry name" value="ARM-like"/>
</dbReference>
<evidence type="ECO:0000256" key="5">
    <source>
        <dbReference type="ARBA" id="ARBA00044801"/>
    </source>
</evidence>
<dbReference type="PANTHER" id="PTHR13255">
    <property type="entry name" value="ATAXIN-10"/>
    <property type="match status" value="1"/>
</dbReference>
<dbReference type="EMBL" id="BTGB01000003">
    <property type="protein sequence ID" value="GMM46209.1"/>
    <property type="molecule type" value="Genomic_DNA"/>
</dbReference>
<keyword evidence="2" id="KW-0132">Cell division</keyword>
<evidence type="ECO:0000313" key="7">
    <source>
        <dbReference type="EMBL" id="GMM46209.1"/>
    </source>
</evidence>
<keyword evidence="8" id="KW-1185">Reference proteome</keyword>
<dbReference type="Gene3D" id="1.25.10.10">
    <property type="entry name" value="Leucine-rich Repeat Variant"/>
    <property type="match status" value="1"/>
</dbReference>
<proteinExistence type="inferred from homology"/>
<evidence type="ECO:0000313" key="8">
    <source>
        <dbReference type="Proteomes" id="UP001378960"/>
    </source>
</evidence>
<feature type="domain" description="Ataxin-10" evidence="6">
    <location>
        <begin position="421"/>
        <end position="522"/>
    </location>
</feature>
<gene>
    <name evidence="7" type="ORF">DAPK24_027840</name>
</gene>
<name>A0AAV5R3S7_PICKL</name>
<dbReference type="PANTHER" id="PTHR13255:SF0">
    <property type="entry name" value="ATAXIN-10"/>
    <property type="match status" value="1"/>
</dbReference>
<dbReference type="InterPro" id="IPR051374">
    <property type="entry name" value="Ataxin-10/CTR86_families"/>
</dbReference>
<comment type="similarity">
    <text evidence="1">Belongs to the ataxin-10 family.</text>
</comment>
<sequence>MSTESEVKLLVAVKSYLETGKGDASQLISDIGEIVQMTSKMMSSDNMWEYTVELCECDEIWNLLDELTIIAYNKQIKFSINQLRILKGIILMIRNLSIAYREKHDNISKFSHEHNDLVIKLSDYLCETYIETEDDETVRFKALDVSVVCFHCVFNFMKTSKGRDESLVRKSMKMLNLIIMKMGEIGGKFELMQILPQFKAFCMIEETRNEIKQNDCEVFINLLQTMSKILKITVDINMEKLQDYETDEYKMILLLSHSLYYLFEDEQIGIEVYKLEKYNPEKYENSVLLYLISCQILFSKQHLSEKNDYVALGAIFLDFFNILKREVCSVLKDKNIDELKKQKLKVYHRKMIATLDIITSLLPYELFKKTLNSYDFLQELVDFFHIVEQNTQRKRLKDVENEAKLENKEDKNGEKKEFGSIKTIIVEVITYLIHNDKKNQDIVRDCDGLVLLLNNCNLDVNEPFIRERCILCLKYLLENNPENQSFIANLETKGIEIDKEKEAVLEKCGYEVEIVDGKVQLKKN</sequence>
<evidence type="ECO:0000259" key="6">
    <source>
        <dbReference type="Pfam" id="PF09759"/>
    </source>
</evidence>
<organism evidence="7 8">
    <name type="scientific">Pichia kluyveri</name>
    <name type="common">Yeast</name>
    <dbReference type="NCBI Taxonomy" id="36015"/>
    <lineage>
        <taxon>Eukaryota</taxon>
        <taxon>Fungi</taxon>
        <taxon>Dikarya</taxon>
        <taxon>Ascomycota</taxon>
        <taxon>Saccharomycotina</taxon>
        <taxon>Pichiomycetes</taxon>
        <taxon>Pichiales</taxon>
        <taxon>Pichiaceae</taxon>
        <taxon>Pichia</taxon>
    </lineage>
</organism>
<protein>
    <recommendedName>
        <fullName evidence="5">Ataxin-10 homolog</fullName>
    </recommendedName>
</protein>
<comment type="function">
    <text evidence="4">May play a role in the regulation of cytokinesis.</text>
</comment>
<evidence type="ECO:0000256" key="1">
    <source>
        <dbReference type="ARBA" id="ARBA00008384"/>
    </source>
</evidence>
<reference evidence="7 8" key="1">
    <citation type="journal article" date="2023" name="Elife">
        <title>Identification of key yeast species and microbe-microbe interactions impacting larval growth of Drosophila in the wild.</title>
        <authorList>
            <person name="Mure A."/>
            <person name="Sugiura Y."/>
            <person name="Maeda R."/>
            <person name="Honda K."/>
            <person name="Sakurai N."/>
            <person name="Takahashi Y."/>
            <person name="Watada M."/>
            <person name="Katoh T."/>
            <person name="Gotoh A."/>
            <person name="Gotoh Y."/>
            <person name="Taniguchi I."/>
            <person name="Nakamura K."/>
            <person name="Hayashi T."/>
            <person name="Katayama T."/>
            <person name="Uemura T."/>
            <person name="Hattori Y."/>
        </authorList>
    </citation>
    <scope>NUCLEOTIDE SEQUENCE [LARGE SCALE GENOMIC DNA]</scope>
    <source>
        <strain evidence="7 8">PK-24</strain>
    </source>
</reference>
<evidence type="ECO:0000256" key="4">
    <source>
        <dbReference type="ARBA" id="ARBA00044746"/>
    </source>
</evidence>
<keyword evidence="3" id="KW-0131">Cell cycle</keyword>
<dbReference type="InterPro" id="IPR019156">
    <property type="entry name" value="Ataxin-10_domain"/>
</dbReference>
<dbReference type="Pfam" id="PF09759">
    <property type="entry name" value="Atx10homo_assoc"/>
    <property type="match status" value="1"/>
</dbReference>
<dbReference type="GO" id="GO:0005829">
    <property type="term" value="C:cytosol"/>
    <property type="evidence" value="ECO:0007669"/>
    <property type="project" value="TreeGrafter"/>
</dbReference>
<comment type="caution">
    <text evidence="7">The sequence shown here is derived from an EMBL/GenBank/DDBJ whole genome shotgun (WGS) entry which is preliminary data.</text>
</comment>
<evidence type="ECO:0000256" key="2">
    <source>
        <dbReference type="ARBA" id="ARBA00022618"/>
    </source>
</evidence>
<dbReference type="GO" id="GO:0051301">
    <property type="term" value="P:cell division"/>
    <property type="evidence" value="ECO:0007669"/>
    <property type="project" value="UniProtKB-KW"/>
</dbReference>
<accession>A0AAV5R3S7</accession>
<dbReference type="Proteomes" id="UP001378960">
    <property type="component" value="Unassembled WGS sequence"/>
</dbReference>
<evidence type="ECO:0000256" key="3">
    <source>
        <dbReference type="ARBA" id="ARBA00023306"/>
    </source>
</evidence>